<keyword evidence="2" id="KW-1185">Reference proteome</keyword>
<dbReference type="EMBL" id="JASNQZ010000011">
    <property type="protein sequence ID" value="KAL0951801.1"/>
    <property type="molecule type" value="Genomic_DNA"/>
</dbReference>
<organism evidence="1 2">
    <name type="scientific">Hohenbuehelia grisea</name>
    <dbReference type="NCBI Taxonomy" id="104357"/>
    <lineage>
        <taxon>Eukaryota</taxon>
        <taxon>Fungi</taxon>
        <taxon>Dikarya</taxon>
        <taxon>Basidiomycota</taxon>
        <taxon>Agaricomycotina</taxon>
        <taxon>Agaricomycetes</taxon>
        <taxon>Agaricomycetidae</taxon>
        <taxon>Agaricales</taxon>
        <taxon>Pleurotineae</taxon>
        <taxon>Pleurotaceae</taxon>
        <taxon>Hohenbuehelia</taxon>
    </lineage>
</organism>
<proteinExistence type="predicted"/>
<evidence type="ECO:0000313" key="2">
    <source>
        <dbReference type="Proteomes" id="UP001556367"/>
    </source>
</evidence>
<evidence type="ECO:0000313" key="1">
    <source>
        <dbReference type="EMBL" id="KAL0951801.1"/>
    </source>
</evidence>
<comment type="caution">
    <text evidence="1">The sequence shown here is derived from an EMBL/GenBank/DDBJ whole genome shotgun (WGS) entry which is preliminary data.</text>
</comment>
<gene>
    <name evidence="1" type="ORF">HGRIS_008468</name>
</gene>
<accession>A0ABR3J8E1</accession>
<dbReference type="Proteomes" id="UP001556367">
    <property type="component" value="Unassembled WGS sequence"/>
</dbReference>
<protein>
    <submittedName>
        <fullName evidence="1">Uncharacterized protein</fullName>
    </submittedName>
</protein>
<sequence length="71" mass="7839">MLGFSHSQARIFTNTTMAEGDPIVTLNNYLQGQGRLTALSWAHTNHGPSHSPQWTADCKSTLLCSFRDFGN</sequence>
<name>A0ABR3J8E1_9AGAR</name>
<reference evidence="2" key="1">
    <citation type="submission" date="2024-06" db="EMBL/GenBank/DDBJ databases">
        <title>Multi-omics analyses provide insights into the biosynthesis of the anticancer antibiotic pleurotin in Hohenbuehelia grisea.</title>
        <authorList>
            <person name="Weaver J.A."/>
            <person name="Alberti F."/>
        </authorList>
    </citation>
    <scope>NUCLEOTIDE SEQUENCE [LARGE SCALE GENOMIC DNA]</scope>
    <source>
        <strain evidence="2">T-177</strain>
    </source>
</reference>